<keyword evidence="5 12" id="KW-0812">Transmembrane</keyword>
<keyword evidence="11 12" id="KW-0998">Cell outer membrane</keyword>
<dbReference type="CDD" id="cd01347">
    <property type="entry name" value="ligand_gated_channel"/>
    <property type="match status" value="1"/>
</dbReference>
<accession>A0A2D2CWK3</accession>
<dbReference type="Gene3D" id="2.170.130.10">
    <property type="entry name" value="TonB-dependent receptor, plug domain"/>
    <property type="match status" value="1"/>
</dbReference>
<evidence type="ECO:0000256" key="3">
    <source>
        <dbReference type="ARBA" id="ARBA00022448"/>
    </source>
</evidence>
<evidence type="ECO:0000313" key="15">
    <source>
        <dbReference type="EMBL" id="ATQ67039.1"/>
    </source>
</evidence>
<reference evidence="16" key="1">
    <citation type="submission" date="2017-10" db="EMBL/GenBank/DDBJ databases">
        <title>Completed PacBio SMRT sequence of Methylosinus trichosporium OB3b reveals presence of a third large plasmid.</title>
        <authorList>
            <person name="Charles T.C."/>
            <person name="Lynch M.D.J."/>
            <person name="Heil J.R."/>
            <person name="Cheng J."/>
        </authorList>
    </citation>
    <scope>NUCLEOTIDE SEQUENCE [LARGE SCALE GENOMIC DNA]</scope>
    <source>
        <strain evidence="16">OB3b</strain>
    </source>
</reference>
<dbReference type="GO" id="GO:0015891">
    <property type="term" value="P:siderophore transport"/>
    <property type="evidence" value="ECO:0007669"/>
    <property type="project" value="UniProtKB-ARBA"/>
</dbReference>
<feature type="region of interest" description="Disordered" evidence="13">
    <location>
        <begin position="72"/>
        <end position="118"/>
    </location>
</feature>
<name>A0A2D2CWK3_METT3</name>
<keyword evidence="7" id="KW-0406">Ion transport</keyword>
<keyword evidence="10 15" id="KW-0675">Receptor</keyword>
<keyword evidence="9 12" id="KW-0472">Membrane</keyword>
<comment type="subcellular location">
    <subcellularLocation>
        <location evidence="1 12">Cell outer membrane</location>
        <topology evidence="1 12">Multi-pass membrane protein</topology>
    </subcellularLocation>
</comment>
<keyword evidence="6" id="KW-0732">Signal</keyword>
<evidence type="ECO:0000256" key="7">
    <source>
        <dbReference type="ARBA" id="ARBA00023065"/>
    </source>
</evidence>
<dbReference type="KEGG" id="mtw:CQW49_03420"/>
<evidence type="ECO:0000256" key="2">
    <source>
        <dbReference type="ARBA" id="ARBA00009810"/>
    </source>
</evidence>
<evidence type="ECO:0000256" key="12">
    <source>
        <dbReference type="PROSITE-ProRule" id="PRU01360"/>
    </source>
</evidence>
<dbReference type="InterPro" id="IPR039426">
    <property type="entry name" value="TonB-dep_rcpt-like"/>
</dbReference>
<proteinExistence type="inferred from homology"/>
<dbReference type="PANTHER" id="PTHR32552">
    <property type="entry name" value="FERRICHROME IRON RECEPTOR-RELATED"/>
    <property type="match status" value="1"/>
</dbReference>
<dbReference type="PANTHER" id="PTHR32552:SF83">
    <property type="entry name" value="BLR3904 PROTEIN"/>
    <property type="match status" value="1"/>
</dbReference>
<evidence type="ECO:0000256" key="11">
    <source>
        <dbReference type="ARBA" id="ARBA00023237"/>
    </source>
</evidence>
<dbReference type="STRING" id="595536.GCA_000178815_04476"/>
<keyword evidence="16" id="KW-1185">Reference proteome</keyword>
<dbReference type="InterPro" id="IPR012910">
    <property type="entry name" value="Plug_dom"/>
</dbReference>
<dbReference type="GO" id="GO:0009279">
    <property type="term" value="C:cell outer membrane"/>
    <property type="evidence" value="ECO:0007669"/>
    <property type="project" value="UniProtKB-SubCell"/>
</dbReference>
<keyword evidence="8" id="KW-0798">TonB box</keyword>
<evidence type="ECO:0000256" key="1">
    <source>
        <dbReference type="ARBA" id="ARBA00004571"/>
    </source>
</evidence>
<dbReference type="Pfam" id="PF07715">
    <property type="entry name" value="Plug"/>
    <property type="match status" value="1"/>
</dbReference>
<evidence type="ECO:0000256" key="8">
    <source>
        <dbReference type="ARBA" id="ARBA00023077"/>
    </source>
</evidence>
<keyword evidence="3 12" id="KW-0813">Transport</keyword>
<dbReference type="Gene3D" id="2.40.170.20">
    <property type="entry name" value="TonB-dependent receptor, beta-barrel domain"/>
    <property type="match status" value="1"/>
</dbReference>
<dbReference type="GO" id="GO:0015344">
    <property type="term" value="F:siderophore uptake transmembrane transporter activity"/>
    <property type="evidence" value="ECO:0007669"/>
    <property type="project" value="TreeGrafter"/>
</dbReference>
<evidence type="ECO:0000259" key="14">
    <source>
        <dbReference type="Pfam" id="PF07715"/>
    </source>
</evidence>
<evidence type="ECO:0000256" key="6">
    <source>
        <dbReference type="ARBA" id="ARBA00022729"/>
    </source>
</evidence>
<dbReference type="PROSITE" id="PS52016">
    <property type="entry name" value="TONB_DEPENDENT_REC_3"/>
    <property type="match status" value="1"/>
</dbReference>
<evidence type="ECO:0000256" key="4">
    <source>
        <dbReference type="ARBA" id="ARBA00022452"/>
    </source>
</evidence>
<dbReference type="FunFam" id="2.170.130.10:FF:000001">
    <property type="entry name" value="Catecholate siderophore TonB-dependent receptor"/>
    <property type="match status" value="1"/>
</dbReference>
<dbReference type="AlphaFoldDB" id="A0A2D2CWK3"/>
<dbReference type="InterPro" id="IPR036942">
    <property type="entry name" value="Beta-barrel_TonB_sf"/>
</dbReference>
<gene>
    <name evidence="15" type="ORF">CQW49_03420</name>
</gene>
<evidence type="ECO:0000313" key="16">
    <source>
        <dbReference type="Proteomes" id="UP000230709"/>
    </source>
</evidence>
<dbReference type="EMBL" id="CP023737">
    <property type="protein sequence ID" value="ATQ67039.1"/>
    <property type="molecule type" value="Genomic_DNA"/>
</dbReference>
<evidence type="ECO:0000256" key="9">
    <source>
        <dbReference type="ARBA" id="ARBA00023136"/>
    </source>
</evidence>
<organism evidence="15 16">
    <name type="scientific">Methylosinus trichosporium (strain ATCC 35070 / NCIMB 11131 / UNIQEM 75 / OB3b)</name>
    <dbReference type="NCBI Taxonomy" id="595536"/>
    <lineage>
        <taxon>Bacteria</taxon>
        <taxon>Pseudomonadati</taxon>
        <taxon>Pseudomonadota</taxon>
        <taxon>Alphaproteobacteria</taxon>
        <taxon>Hyphomicrobiales</taxon>
        <taxon>Methylocystaceae</taxon>
        <taxon>Methylosinus</taxon>
    </lineage>
</organism>
<keyword evidence="4 12" id="KW-1134">Transmembrane beta strand</keyword>
<comment type="similarity">
    <text evidence="2 12">Belongs to the TonB-dependent receptor family.</text>
</comment>
<dbReference type="InterPro" id="IPR037066">
    <property type="entry name" value="Plug_dom_sf"/>
</dbReference>
<dbReference type="Proteomes" id="UP000230709">
    <property type="component" value="Chromosome"/>
</dbReference>
<protein>
    <submittedName>
        <fullName evidence="15">TonB-dependent siderophore receptor</fullName>
    </submittedName>
</protein>
<feature type="domain" description="TonB-dependent receptor plug" evidence="14">
    <location>
        <begin position="141"/>
        <end position="239"/>
    </location>
</feature>
<evidence type="ECO:0000256" key="5">
    <source>
        <dbReference type="ARBA" id="ARBA00022692"/>
    </source>
</evidence>
<sequence>MSKIKAPFSLRSLRRGAAAHIDGPSATVLGAAAMIAAGVGMATAQEASQPLPAVRVDAPKEKPRPVVHAAPAVHHAAKPRRAVRAPSTHAGDRQSAPGAVSAQAGVGGGGAAPADANPYADPMAPYKVDRLSSNKFSEPIVNTPRTITVLTKEVLQDKNATTLREIGRSTAGITLGTGEGGNAFGDRFFIRGFDARNDIFIDGVRDPGVSIRENFYTEQVEILRGPGSSFSGRGTAGGAVNIVTKQAGDKDFYDFTFSGGPSDNSKRLTIDVNKAISPVLDVRLNGLWQAANVAGRNYVVDDRNGVSGSLVFKPLENLKLTASYTHVRLDGLPDFGVPYNRAANRPFTEGYVSRYTYYGLVNRDFQKSQQDFGTFTGEYRIDEHVTLSSKLRQERSILDYVGTLAEQPNLTNLTVSLNPQSRYQVTNTISNQTQAEVKFDTGPIKHTAIIGTEFSREFVTRDTYAGLTSENSGLTFTGRGGLTGVSVFAPPNLLPFSTTPFRSGNPTYIGVDTKAGYLIETANYQDFVILNGGVRYDDYNITSRSATTWAQNHSGLVNYNFGAVVKPLPYASVYAAYATSANPIGAELDGAAANYGGINAASQIFSPQLNKAWEVGTKWELFDRHLLATLSYFDTYVTNAREVNSGVTTAGASYEVNGVDLEVAGKITDKWSVIGGLVLMDSRVRSSYVPTNVGLQLANIAHESFSLLSKYEIGDLFGWAADRLEIGGQAVYKSKVYGGNNLVANGSTAVNAAGLPAPTAANPYVNVPNVLPSAWRFDAFAEAKITENLTFKVSVVNMFDRTYYDAFYQSAAPFVQVAPGRTVLFQANAKF</sequence>
<evidence type="ECO:0000256" key="13">
    <source>
        <dbReference type="SAM" id="MobiDB-lite"/>
    </source>
</evidence>
<feature type="compositionally biased region" description="Low complexity" evidence="13">
    <location>
        <begin position="94"/>
        <end position="104"/>
    </location>
</feature>
<evidence type="ECO:0000256" key="10">
    <source>
        <dbReference type="ARBA" id="ARBA00023170"/>
    </source>
</evidence>
<dbReference type="SUPFAM" id="SSF56935">
    <property type="entry name" value="Porins"/>
    <property type="match status" value="1"/>
</dbReference>